<dbReference type="InterPro" id="IPR036526">
    <property type="entry name" value="C-N_Hydrolase_sf"/>
</dbReference>
<feature type="transmembrane region" description="Helical" evidence="9">
    <location>
        <begin position="478"/>
        <end position="497"/>
    </location>
</feature>
<dbReference type="RefSeq" id="WP_011154806.1">
    <property type="nucleotide sequence ID" value="NC_005295.2"/>
</dbReference>
<dbReference type="NCBIfam" id="TIGR00546">
    <property type="entry name" value="lnt"/>
    <property type="match status" value="1"/>
</dbReference>
<dbReference type="EMBL" id="CR925678">
    <property type="protein sequence ID" value="CAI26613.1"/>
    <property type="molecule type" value="Genomic_DNA"/>
</dbReference>
<evidence type="ECO:0000313" key="11">
    <source>
        <dbReference type="EMBL" id="CAI26613.1"/>
    </source>
</evidence>
<dbReference type="Proteomes" id="UP000001021">
    <property type="component" value="Chromosome"/>
</dbReference>
<dbReference type="GO" id="GO:0042158">
    <property type="term" value="P:lipoprotein biosynthetic process"/>
    <property type="evidence" value="ECO:0007669"/>
    <property type="project" value="UniProtKB-UniRule"/>
</dbReference>
<dbReference type="Pfam" id="PF20154">
    <property type="entry name" value="LNT_N"/>
    <property type="match status" value="1"/>
</dbReference>
<dbReference type="AlphaFoldDB" id="A0A0H3M7L5"/>
<evidence type="ECO:0000256" key="5">
    <source>
        <dbReference type="ARBA" id="ARBA00022692"/>
    </source>
</evidence>
<proteinExistence type="inferred from homology"/>
<keyword evidence="6 9" id="KW-1133">Transmembrane helix</keyword>
<feature type="transmembrane region" description="Helical" evidence="9">
    <location>
        <begin position="186"/>
        <end position="203"/>
    </location>
</feature>
<evidence type="ECO:0000259" key="10">
    <source>
        <dbReference type="PROSITE" id="PS50263"/>
    </source>
</evidence>
<sequence>MELSPYKKHNYTFAVILGAMSTISMPPFYMFIALLIGFSGFYITLSHAQNIKQAFYSGWWFGFGYFTTSLYWLAVPLIAQSRIFWPLVPFAITIIPAILSLFFGMASSIVHFINCKKLYGLIILSLSFTIAGICIEIILPWNLLAYSWSFSTEMLQTASLIGPHGMTFLAVLCSAAVGVSIQDKCILSCIITLITLVSMYIYGSNRLLNQEYKYHNDIALRIVQGNIDHQWDENEEQEYNTFQTYLGLTSKYGLNSRTHIIWGEGSFPLLTDKNNNLITNSIKFTIPKFLIASGTRYDKESQKFHNTLFAINDNGKIIDYYDKYHLVPFGEFIPSILRSIVPRSITAGFSYNSGTEQKKLISLNNNRMPFVPSICYESIFSNEMANKCINGKWIINLTNDGWFGISSQPYQHFEMSRMRSIENGLPTIRAANTGISAVIDSYGRIIHSLPIITEGIIDSYLPYHINNGTLYSRYISKFIIPLFGLIIIAILLWKIIFHRYRTIINT</sequence>
<dbReference type="Pfam" id="PF00795">
    <property type="entry name" value="CN_hydrolase"/>
    <property type="match status" value="1"/>
</dbReference>
<dbReference type="Gene3D" id="3.60.110.10">
    <property type="entry name" value="Carbon-nitrogen hydrolase"/>
    <property type="match status" value="1"/>
</dbReference>
<evidence type="ECO:0000256" key="4">
    <source>
        <dbReference type="ARBA" id="ARBA00022679"/>
    </source>
</evidence>
<dbReference type="GO" id="GO:0005886">
    <property type="term" value="C:plasma membrane"/>
    <property type="evidence" value="ECO:0007669"/>
    <property type="project" value="UniProtKB-SubCell"/>
</dbReference>
<dbReference type="InterPro" id="IPR003010">
    <property type="entry name" value="C-N_Hydrolase"/>
</dbReference>
<dbReference type="EC" id="2.3.1.269" evidence="9"/>
<gene>
    <name evidence="9 11" type="primary">lnt</name>
    <name evidence="11" type="ordered locus">ERWE_CDS_01190</name>
</gene>
<keyword evidence="3 9" id="KW-1003">Cell membrane</keyword>
<dbReference type="InterPro" id="IPR004563">
    <property type="entry name" value="Apolipo_AcylTrfase"/>
</dbReference>
<comment type="pathway">
    <text evidence="9">Protein modification; lipoprotein biosynthesis (N-acyl transfer).</text>
</comment>
<dbReference type="SUPFAM" id="SSF56317">
    <property type="entry name" value="Carbon-nitrogen hydrolase"/>
    <property type="match status" value="1"/>
</dbReference>
<dbReference type="InterPro" id="IPR045378">
    <property type="entry name" value="LNT_N"/>
</dbReference>
<keyword evidence="4 9" id="KW-0808">Transferase</keyword>
<dbReference type="CDD" id="cd07571">
    <property type="entry name" value="ALP_N-acyl_transferase"/>
    <property type="match status" value="1"/>
</dbReference>
<evidence type="ECO:0000256" key="1">
    <source>
        <dbReference type="ARBA" id="ARBA00004651"/>
    </source>
</evidence>
<evidence type="ECO:0000313" key="12">
    <source>
        <dbReference type="Proteomes" id="UP000001021"/>
    </source>
</evidence>
<accession>A0A0H3M7L5</accession>
<comment type="similarity">
    <text evidence="2 9">Belongs to the CN hydrolase family. Apolipoprotein N-acyltransferase subfamily.</text>
</comment>
<evidence type="ECO:0000256" key="8">
    <source>
        <dbReference type="ARBA" id="ARBA00023315"/>
    </source>
</evidence>
<keyword evidence="9" id="KW-0997">Cell inner membrane</keyword>
<dbReference type="GO" id="GO:0016410">
    <property type="term" value="F:N-acyltransferase activity"/>
    <property type="evidence" value="ECO:0007669"/>
    <property type="project" value="UniProtKB-UniRule"/>
</dbReference>
<keyword evidence="7 9" id="KW-0472">Membrane</keyword>
<dbReference type="KEGG" id="erw:ERWE_CDS_01190"/>
<dbReference type="PANTHER" id="PTHR38686:SF1">
    <property type="entry name" value="APOLIPOPROTEIN N-ACYLTRANSFERASE"/>
    <property type="match status" value="1"/>
</dbReference>
<evidence type="ECO:0000256" key="6">
    <source>
        <dbReference type="ARBA" id="ARBA00022989"/>
    </source>
</evidence>
<comment type="subcellular location">
    <subcellularLocation>
        <location evidence="9">Cell inner membrane</location>
        <topology evidence="9">Multi-pass membrane protein</topology>
    </subcellularLocation>
    <subcellularLocation>
        <location evidence="1">Cell membrane</location>
        <topology evidence="1">Multi-pass membrane protein</topology>
    </subcellularLocation>
</comment>
<dbReference type="KEGG" id="eru:Erum1220"/>
<dbReference type="PROSITE" id="PS50263">
    <property type="entry name" value="CN_HYDROLASE"/>
    <property type="match status" value="1"/>
</dbReference>
<feature type="transmembrane region" description="Helical" evidence="9">
    <location>
        <begin position="161"/>
        <end position="179"/>
    </location>
</feature>
<keyword evidence="5 9" id="KW-0812">Transmembrane</keyword>
<name>A0A0H3M7L5_EHRRW</name>
<keyword evidence="8 9" id="KW-0012">Acyltransferase</keyword>
<feature type="transmembrane region" description="Helical" evidence="9">
    <location>
        <begin position="28"/>
        <end position="45"/>
    </location>
</feature>
<feature type="transmembrane region" description="Helical" evidence="9">
    <location>
        <begin position="118"/>
        <end position="141"/>
    </location>
</feature>
<reference evidence="11 12" key="1">
    <citation type="journal article" date="2006" name="J. Bacteriol.">
        <title>Comparative genomic analysis of three strains of Ehrlichia ruminantium reveals an active process of genome size plasticity.</title>
        <authorList>
            <person name="Frutos R."/>
            <person name="Viari A."/>
            <person name="Ferraz C."/>
            <person name="Morgat A."/>
            <person name="Eychenie S."/>
            <person name="Kandassami Y."/>
            <person name="Chantal I."/>
            <person name="Bensaid A."/>
            <person name="Coissac E."/>
            <person name="Vachiery N."/>
            <person name="Demaille J."/>
            <person name="Martinez D."/>
        </authorList>
    </citation>
    <scope>NUCLEOTIDE SEQUENCE [LARGE SCALE GENOMIC DNA]</scope>
    <source>
        <strain evidence="11 12">Welgevonden</strain>
    </source>
</reference>
<evidence type="ECO:0000256" key="2">
    <source>
        <dbReference type="ARBA" id="ARBA00010065"/>
    </source>
</evidence>
<dbReference type="GeneID" id="33058111"/>
<feature type="domain" description="CN hydrolase" evidence="10">
    <location>
        <begin position="223"/>
        <end position="463"/>
    </location>
</feature>
<evidence type="ECO:0000256" key="7">
    <source>
        <dbReference type="ARBA" id="ARBA00023136"/>
    </source>
</evidence>
<comment type="catalytic activity">
    <reaction evidence="9">
        <text>N-terminal S-1,2-diacyl-sn-glyceryl-L-cysteinyl-[lipoprotein] + a glycerophospholipid = N-acyl-S-1,2-diacyl-sn-glyceryl-L-cysteinyl-[lipoprotein] + a 2-acyl-sn-glycero-3-phospholipid + H(+)</text>
        <dbReference type="Rhea" id="RHEA:48228"/>
        <dbReference type="Rhea" id="RHEA-COMP:14681"/>
        <dbReference type="Rhea" id="RHEA-COMP:14684"/>
        <dbReference type="ChEBI" id="CHEBI:15378"/>
        <dbReference type="ChEBI" id="CHEBI:136912"/>
        <dbReference type="ChEBI" id="CHEBI:140656"/>
        <dbReference type="ChEBI" id="CHEBI:140657"/>
        <dbReference type="ChEBI" id="CHEBI:140660"/>
        <dbReference type="EC" id="2.3.1.269"/>
    </reaction>
</comment>
<dbReference type="PANTHER" id="PTHR38686">
    <property type="entry name" value="APOLIPOPROTEIN N-ACYLTRANSFERASE"/>
    <property type="match status" value="1"/>
</dbReference>
<dbReference type="HOGENOM" id="CLU_019563_3_1_5"/>
<evidence type="ECO:0000256" key="9">
    <source>
        <dbReference type="HAMAP-Rule" id="MF_01148"/>
    </source>
</evidence>
<organism evidence="11 12">
    <name type="scientific">Ehrlichia ruminantium (strain Welgevonden)</name>
    <dbReference type="NCBI Taxonomy" id="254945"/>
    <lineage>
        <taxon>Bacteria</taxon>
        <taxon>Pseudomonadati</taxon>
        <taxon>Pseudomonadota</taxon>
        <taxon>Alphaproteobacteria</taxon>
        <taxon>Rickettsiales</taxon>
        <taxon>Anaplasmataceae</taxon>
        <taxon>Ehrlichia</taxon>
    </lineage>
</organism>
<protein>
    <recommendedName>
        <fullName evidence="9">Apolipoprotein N-acyltransferase</fullName>
        <shortName evidence="9">ALP N-acyltransferase</shortName>
        <ecNumber evidence="9">2.3.1.269</ecNumber>
    </recommendedName>
</protein>
<evidence type="ECO:0000256" key="3">
    <source>
        <dbReference type="ARBA" id="ARBA00022475"/>
    </source>
</evidence>
<keyword evidence="12" id="KW-1185">Reference proteome</keyword>
<dbReference type="eggNOG" id="COG0815">
    <property type="taxonomic scope" value="Bacteria"/>
</dbReference>
<dbReference type="HAMAP" id="MF_01148">
    <property type="entry name" value="Lnt"/>
    <property type="match status" value="1"/>
</dbReference>
<comment type="function">
    <text evidence="9">Catalyzes the phospholipid dependent N-acylation of the N-terminal cysteine of apolipoprotein, the last step in lipoprotein maturation.</text>
</comment>
<dbReference type="UniPathway" id="UPA00666"/>
<feature type="transmembrane region" description="Helical" evidence="9">
    <location>
        <begin position="57"/>
        <end position="78"/>
    </location>
</feature>
<feature type="transmembrane region" description="Helical" evidence="9">
    <location>
        <begin position="84"/>
        <end position="106"/>
    </location>
</feature>